<name>A0A7J6XNT6_TRYCR</name>
<dbReference type="Proteomes" id="UP000583944">
    <property type="component" value="Unassembled WGS sequence"/>
</dbReference>
<feature type="compositionally biased region" description="Polar residues" evidence="1">
    <location>
        <begin position="41"/>
        <end position="60"/>
    </location>
</feature>
<feature type="compositionally biased region" description="Basic residues" evidence="1">
    <location>
        <begin position="328"/>
        <end position="338"/>
    </location>
</feature>
<evidence type="ECO:0000256" key="1">
    <source>
        <dbReference type="SAM" id="MobiDB-lite"/>
    </source>
</evidence>
<protein>
    <submittedName>
        <fullName evidence="2">Uncharacterized protein</fullName>
    </submittedName>
</protein>
<accession>A0A7J6XNT6</accession>
<feature type="compositionally biased region" description="Basic residues" evidence="1">
    <location>
        <begin position="87"/>
        <end position="96"/>
    </location>
</feature>
<feature type="compositionally biased region" description="Polar residues" evidence="1">
    <location>
        <begin position="67"/>
        <end position="76"/>
    </location>
</feature>
<dbReference type="VEuPathDB" id="TriTrypDB:ECC02_011362"/>
<feature type="compositionally biased region" description="Basic residues" evidence="1">
    <location>
        <begin position="12"/>
        <end position="22"/>
    </location>
</feature>
<evidence type="ECO:0000313" key="2">
    <source>
        <dbReference type="EMBL" id="KAF5215905.1"/>
    </source>
</evidence>
<feature type="region of interest" description="Disordered" evidence="1">
    <location>
        <begin position="310"/>
        <end position="338"/>
    </location>
</feature>
<gene>
    <name evidence="2" type="ORF">ECC02_011362</name>
</gene>
<dbReference type="EMBL" id="JABDHM010000258">
    <property type="protein sequence ID" value="KAF5215905.1"/>
    <property type="molecule type" value="Genomic_DNA"/>
</dbReference>
<sequence>MESNRGDERCGRHTQRAHHMRRGQQPGMHRTPHTTHDTHSNPRQQAHTHTQPCRSTNTQMEEGEANRSGTQGSTACTYGESGPSCRHPSRRARTHTRGGAAHTATQKQSSNKKRRSPHTTWIVGPREVQPISIRKQIVILLLLDTVIIMSEYCKSGPYKNGNYSFANGPSCGLGQSKTVAVPVPNDEGIPAVDEAESPVVRRGSAARGLRDEAVAEAPGPSRVHAFVLPACVACWHAWQLRWRPAREAPVRKTVAPFWHPHVRPSPIIGTPGRARRACALILWTEERVLLQVGQEDVNPPLAGQQGVAVLTSGRSSGGGGPSSSVGKGLRHRHRRSYL</sequence>
<evidence type="ECO:0000313" key="3">
    <source>
        <dbReference type="Proteomes" id="UP000583944"/>
    </source>
</evidence>
<comment type="caution">
    <text evidence="2">The sequence shown here is derived from an EMBL/GenBank/DDBJ whole genome shotgun (WGS) entry which is preliminary data.</text>
</comment>
<reference evidence="2 3" key="1">
    <citation type="journal article" date="2019" name="Genome Biol. Evol.">
        <title>Nanopore Sequencing Significantly Improves Genome Assembly of the Protozoan Parasite Trypanosoma cruzi.</title>
        <authorList>
            <person name="Diaz-Viraque F."/>
            <person name="Pita S."/>
            <person name="Greif G."/>
            <person name="de Souza R.C.M."/>
            <person name="Iraola G."/>
            <person name="Robello C."/>
        </authorList>
    </citation>
    <scope>NUCLEOTIDE SEQUENCE [LARGE SCALE GENOMIC DNA]</scope>
    <source>
        <strain evidence="2 3">Berenice</strain>
    </source>
</reference>
<dbReference type="AlphaFoldDB" id="A0A7J6XNT6"/>
<feature type="compositionally biased region" description="Basic and acidic residues" evidence="1">
    <location>
        <begin position="1"/>
        <end position="11"/>
    </location>
</feature>
<feature type="region of interest" description="Disordered" evidence="1">
    <location>
        <begin position="1"/>
        <end position="120"/>
    </location>
</feature>
<proteinExistence type="predicted"/>
<organism evidence="2 3">
    <name type="scientific">Trypanosoma cruzi</name>
    <dbReference type="NCBI Taxonomy" id="5693"/>
    <lineage>
        <taxon>Eukaryota</taxon>
        <taxon>Discoba</taxon>
        <taxon>Euglenozoa</taxon>
        <taxon>Kinetoplastea</taxon>
        <taxon>Metakinetoplastina</taxon>
        <taxon>Trypanosomatida</taxon>
        <taxon>Trypanosomatidae</taxon>
        <taxon>Trypanosoma</taxon>
        <taxon>Schizotrypanum</taxon>
    </lineage>
</organism>